<accession>A0ABM9AWH6</accession>
<comment type="caution">
    <text evidence="1">The sequence shown here is derived from an EMBL/GenBank/DDBJ whole genome shotgun (WGS) entry which is preliminary data.</text>
</comment>
<evidence type="ECO:0000313" key="2">
    <source>
        <dbReference type="Proteomes" id="UP000837932"/>
    </source>
</evidence>
<dbReference type="RefSeq" id="WP_238808757.1">
    <property type="nucleotide sequence ID" value="NZ_CAKLPY010000008.1"/>
</dbReference>
<gene>
    <name evidence="1" type="ORF">EMA8858_04083</name>
</gene>
<reference evidence="1" key="1">
    <citation type="submission" date="2021-12" db="EMBL/GenBank/DDBJ databases">
        <authorList>
            <person name="Rodrigo-Torres L."/>
            <person name="Arahal R. D."/>
            <person name="Lucena T."/>
        </authorList>
    </citation>
    <scope>NUCLEOTIDE SEQUENCE</scope>
    <source>
        <strain evidence="1">CECT 8858</strain>
    </source>
</reference>
<dbReference type="EMBL" id="CAKLPY010000008">
    <property type="protein sequence ID" value="CAH0997948.1"/>
    <property type="molecule type" value="Genomic_DNA"/>
</dbReference>
<sequence length="63" mass="7331">MVNFIDLTGKQNDRIRKLNKEQSILILSNDNIMLVDCDKNSLLETLETQLEKTKNELKRLNQG</sequence>
<proteinExistence type="predicted"/>
<evidence type="ECO:0000313" key="1">
    <source>
        <dbReference type="EMBL" id="CAH0997948.1"/>
    </source>
</evidence>
<dbReference type="Proteomes" id="UP000837932">
    <property type="component" value="Unassembled WGS sequence"/>
</dbReference>
<protein>
    <submittedName>
        <fullName evidence="1">Uncharacterized protein</fullName>
    </submittedName>
</protein>
<keyword evidence="2" id="KW-1185">Reference proteome</keyword>
<name>A0ABM9AWH6_9BACT</name>
<organism evidence="1 2">
    <name type="scientific">Emticicia aquatica</name>
    <dbReference type="NCBI Taxonomy" id="1681835"/>
    <lineage>
        <taxon>Bacteria</taxon>
        <taxon>Pseudomonadati</taxon>
        <taxon>Bacteroidota</taxon>
        <taxon>Cytophagia</taxon>
        <taxon>Cytophagales</taxon>
        <taxon>Leadbetterellaceae</taxon>
        <taxon>Emticicia</taxon>
    </lineage>
</organism>